<keyword evidence="8" id="KW-1185">Reference proteome</keyword>
<accession>A0A830CJY0</accession>
<dbReference type="Gene3D" id="3.90.550.10">
    <property type="entry name" value="Spore Coat Polysaccharide Biosynthesis Protein SpsA, Chain A"/>
    <property type="match status" value="1"/>
</dbReference>
<dbReference type="InterPro" id="IPR002495">
    <property type="entry name" value="Glyco_trans_8"/>
</dbReference>
<dbReference type="Proteomes" id="UP000653305">
    <property type="component" value="Unassembled WGS sequence"/>
</dbReference>
<evidence type="ECO:0000256" key="1">
    <source>
        <dbReference type="ARBA" id="ARBA00004606"/>
    </source>
</evidence>
<comment type="similarity">
    <text evidence="3 6">Belongs to the glycosyltransferase 8 family.</text>
</comment>
<dbReference type="GO" id="GO:0016020">
    <property type="term" value="C:membrane"/>
    <property type="evidence" value="ECO:0007669"/>
    <property type="project" value="UniProtKB-SubCell"/>
</dbReference>
<feature type="non-terminal residue" evidence="7">
    <location>
        <position position="1"/>
    </location>
</feature>
<evidence type="ECO:0000313" key="7">
    <source>
        <dbReference type="EMBL" id="GFQ00131.1"/>
    </source>
</evidence>
<dbReference type="OrthoDB" id="1650090at2759"/>
<name>A0A830CJY0_9LAMI</name>
<keyword evidence="5 7" id="KW-0808">Transferase</keyword>
<comment type="pathway">
    <text evidence="2">Glycan metabolism; pectin biosynthesis.</text>
</comment>
<evidence type="ECO:0000313" key="8">
    <source>
        <dbReference type="Proteomes" id="UP000653305"/>
    </source>
</evidence>
<dbReference type="GO" id="GO:0005794">
    <property type="term" value="C:Golgi apparatus"/>
    <property type="evidence" value="ECO:0007669"/>
    <property type="project" value="TreeGrafter"/>
</dbReference>
<proteinExistence type="inferred from homology"/>
<gene>
    <name evidence="7" type="ORF">PHJA_002157100</name>
</gene>
<dbReference type="InterPro" id="IPR050748">
    <property type="entry name" value="Glycosyltrans_8_dom-fam"/>
</dbReference>
<evidence type="ECO:0000256" key="3">
    <source>
        <dbReference type="ARBA" id="ARBA00006351"/>
    </source>
</evidence>
<keyword evidence="4" id="KW-0328">Glycosyltransferase</keyword>
<dbReference type="PANTHER" id="PTHR13778">
    <property type="entry name" value="GLYCOSYLTRANSFERASE 8 DOMAIN-CONTAINING PROTEIN"/>
    <property type="match status" value="1"/>
</dbReference>
<dbReference type="InterPro" id="IPR029044">
    <property type="entry name" value="Nucleotide-diphossugar_trans"/>
</dbReference>
<comment type="caution">
    <text evidence="7">The sequence shown here is derived from an EMBL/GenBank/DDBJ whole genome shotgun (WGS) entry which is preliminary data.</text>
</comment>
<dbReference type="SUPFAM" id="SSF53448">
    <property type="entry name" value="Nucleotide-diphospho-sugar transferases"/>
    <property type="match status" value="1"/>
</dbReference>
<dbReference type="Pfam" id="PF01501">
    <property type="entry name" value="Glyco_transf_8"/>
    <property type="match status" value="1"/>
</dbReference>
<dbReference type="GO" id="GO:0016757">
    <property type="term" value="F:glycosyltransferase activity"/>
    <property type="evidence" value="ECO:0007669"/>
    <property type="project" value="UniProtKB-KW"/>
</dbReference>
<dbReference type="EMBL" id="BMAC01000610">
    <property type="protein sequence ID" value="GFQ00131.1"/>
    <property type="molecule type" value="Genomic_DNA"/>
</dbReference>
<protein>
    <recommendedName>
        <fullName evidence="6">Hexosyltransferase</fullName>
        <ecNumber evidence="6">2.4.1.-</ecNumber>
    </recommendedName>
</protein>
<dbReference type="EC" id="2.4.1.-" evidence="6"/>
<organism evidence="7 8">
    <name type="scientific">Phtheirospermum japonicum</name>
    <dbReference type="NCBI Taxonomy" id="374723"/>
    <lineage>
        <taxon>Eukaryota</taxon>
        <taxon>Viridiplantae</taxon>
        <taxon>Streptophyta</taxon>
        <taxon>Embryophyta</taxon>
        <taxon>Tracheophyta</taxon>
        <taxon>Spermatophyta</taxon>
        <taxon>Magnoliopsida</taxon>
        <taxon>eudicotyledons</taxon>
        <taxon>Gunneridae</taxon>
        <taxon>Pentapetalae</taxon>
        <taxon>asterids</taxon>
        <taxon>lamiids</taxon>
        <taxon>Lamiales</taxon>
        <taxon>Orobanchaceae</taxon>
        <taxon>Orobanchaceae incertae sedis</taxon>
        <taxon>Phtheirospermum</taxon>
    </lineage>
</organism>
<evidence type="ECO:0000256" key="6">
    <source>
        <dbReference type="RuleBase" id="RU362027"/>
    </source>
</evidence>
<dbReference type="PANTHER" id="PTHR13778:SF40">
    <property type="entry name" value="GALACTURONOSYLTRANSFERASE-LIKE 9-RELATED"/>
    <property type="match status" value="1"/>
</dbReference>
<sequence length="175" mass="20305">VVHSVLRHVSCPEQVFFHFIAVEFHPVTPQVLTRLVQFIFPSLNFKVYIFNEDTIINLIFASIRSALENPLNYAGNYLGDILDPCVKWVICLDSDLVLVDDIVKLWDVKMSDWKIIGAPEYCHANLTKYFTDNFLSDPLLSRVFGSRNLCYFNTGVMVMGLEKWREGHFQKRIEN</sequence>
<dbReference type="AlphaFoldDB" id="A0A830CJY0"/>
<evidence type="ECO:0000256" key="4">
    <source>
        <dbReference type="ARBA" id="ARBA00022676"/>
    </source>
</evidence>
<evidence type="ECO:0000256" key="2">
    <source>
        <dbReference type="ARBA" id="ARBA00004877"/>
    </source>
</evidence>
<reference evidence="7" key="1">
    <citation type="submission" date="2020-07" db="EMBL/GenBank/DDBJ databases">
        <title>Ethylene signaling mediates host invasion by parasitic plants.</title>
        <authorList>
            <person name="Yoshida S."/>
        </authorList>
    </citation>
    <scope>NUCLEOTIDE SEQUENCE</scope>
    <source>
        <strain evidence="7">Okayama</strain>
    </source>
</reference>
<comment type="subcellular location">
    <subcellularLocation>
        <location evidence="1">Membrane</location>
        <topology evidence="1">Single-pass type II membrane protein</topology>
    </subcellularLocation>
</comment>
<evidence type="ECO:0000256" key="5">
    <source>
        <dbReference type="ARBA" id="ARBA00022679"/>
    </source>
</evidence>